<feature type="compositionally biased region" description="Polar residues" evidence="1">
    <location>
        <begin position="660"/>
        <end position="690"/>
    </location>
</feature>
<feature type="region of interest" description="Disordered" evidence="1">
    <location>
        <begin position="880"/>
        <end position="925"/>
    </location>
</feature>
<dbReference type="Gene3D" id="2.60.450.20">
    <property type="match status" value="2"/>
</dbReference>
<sequence>MAVDSSWESVVKQITGFDGGTRAMVGAVGGADAKSGNGSEWMQVKVEKVTHWIKSEYRETTGSIDTSGGTGRVIKFYGPSDGWSSTGILVYKVTISLPWSSSTGADWSNTGNAGAYDYGFGKALQTLRDTYTSEGFGGEYPYAKAVTAENAINLRNFSPMAEAFNRVVDYFSAKSTELEKWVKQLDGAYSAYQGSGADVFRDLIDAVGLGYKDFLTLIAPTSGVVQPGGGRDFKGNATFKSRSSVGDSLADAELAIWTAADTLAKAWEGWQSGTEERTRGIVDSAYTNPLFRPANVWLGTSHLDALLNELADWLNQNNISKMKQSSTGVNGVGEGFLHQHPVYGNLTIESDWKNIATLAYNNWLATLGPLDLTAGTVMTDLNQAMIRLGSSSSSFTFKAGVSSLKEANAADEAGRAAAEAAKEKENAKKEMDKFREQMNGGDTGGDGTGGDGGIKIPPQIGQNDTNGQFGGGTDGSTGGNGTNGGKGTGLIPPPTLDPNGTNGNSGLGGPGSTVRNPDGSTSVRNPDGSTTTTYPDGRTQTTPPGVIPPLLPPNNTGGWGPGVPTGAQPVKTVKGPAGSTISYNTDGSTTTTHKDGTTTTVHRDGTSVTTNPDGSRTVLNKDGSETITYRDGTKTTVKPDGTTTTTYPDGTSTKLAPDGTLTTTDAQGNSTTSHPAPGSTVKNPDGSTTVYGKDGSTTTTHEDGTKTTVAPNGTVTTIDPDGTKTVSHLGKGTSTIQYADGSVSQVGADGTVSTTYKDGSTTKLGPDGTYTTTDAEGNKKTEHLNTTGGSGGTRTTHNPDGSTTTTYPDGTVDKKLKDGGHQISYPDGRTVTTDPYGRTTGVTGGPPGTGATGGLGPNKTRGGLGGFDYYDYPDGKNSTSPLGSGGYGGSSAGSGGGGPRLPLNPLGGQGFTPGAGTGTAGGAGLAGERGRAIAAGETAAARSGKAAQLAAEEAAMMARRPNTSSNGGTPMMPPMGGMGGGGAGGNTQSDERERSTWVSEDEDTWGTDEGGVSAVIGR</sequence>
<evidence type="ECO:0000256" key="1">
    <source>
        <dbReference type="SAM" id="MobiDB-lite"/>
    </source>
</evidence>
<reference evidence="3 4" key="1">
    <citation type="journal article" date="2016" name="Genome Announc.">
        <title>Complete Genome Sequence of Thiostrepton-Producing Streptomyces laurentii ATCC 31255.</title>
        <authorList>
            <person name="Doi K."/>
            <person name="Fujino Y."/>
            <person name="Nagayoshi Y."/>
            <person name="Ohshima T."/>
            <person name="Ogata S."/>
        </authorList>
    </citation>
    <scope>NUCLEOTIDE SEQUENCE [LARGE SCALE GENOMIC DNA]</scope>
    <source>
        <strain evidence="3 4">ATCC 31255</strain>
    </source>
</reference>
<feature type="compositionally biased region" description="Polar residues" evidence="1">
    <location>
        <begin position="606"/>
        <end position="618"/>
    </location>
</feature>
<feature type="compositionally biased region" description="Low complexity" evidence="1">
    <location>
        <begin position="634"/>
        <end position="654"/>
    </location>
</feature>
<dbReference type="EMBL" id="AP017424">
    <property type="protein sequence ID" value="BAU87648.1"/>
    <property type="molecule type" value="Genomic_DNA"/>
</dbReference>
<feature type="compositionally biased region" description="Gly residues" evidence="1">
    <location>
        <begin position="441"/>
        <end position="453"/>
    </location>
</feature>
<dbReference type="Pfam" id="PF07202">
    <property type="entry name" value="Tcp10_C"/>
    <property type="match status" value="1"/>
</dbReference>
<evidence type="ECO:0000313" key="3">
    <source>
        <dbReference type="EMBL" id="BAU87648.1"/>
    </source>
</evidence>
<gene>
    <name evidence="3" type="ORF">SLA_6782</name>
</gene>
<protein>
    <recommendedName>
        <fullName evidence="2">Centromere protein J C-terminal domain-containing protein</fullName>
    </recommendedName>
</protein>
<accession>A0A169PFU4</accession>
<dbReference type="Proteomes" id="UP000217676">
    <property type="component" value="Chromosome"/>
</dbReference>
<feature type="compositionally biased region" description="Gly residues" evidence="1">
    <location>
        <begin position="907"/>
        <end position="925"/>
    </location>
</feature>
<feature type="domain" description="Centromere protein J C-terminal" evidence="2">
    <location>
        <begin position="621"/>
        <end position="651"/>
    </location>
</feature>
<dbReference type="KEGG" id="slau:SLA_6782"/>
<feature type="compositionally biased region" description="Basic and acidic residues" evidence="1">
    <location>
        <begin position="592"/>
        <end position="605"/>
    </location>
</feature>
<proteinExistence type="predicted"/>
<feature type="compositionally biased region" description="Polar residues" evidence="1">
    <location>
        <begin position="798"/>
        <end position="808"/>
    </location>
</feature>
<feature type="compositionally biased region" description="Gly residues" evidence="1">
    <location>
        <begin position="883"/>
        <end position="899"/>
    </location>
</feature>
<feature type="compositionally biased region" description="Gly residues" evidence="1">
    <location>
        <begin position="976"/>
        <end position="985"/>
    </location>
</feature>
<feature type="compositionally biased region" description="Basic and acidic residues" evidence="1">
    <location>
        <begin position="811"/>
        <end position="820"/>
    </location>
</feature>
<dbReference type="AlphaFoldDB" id="A0A169PFU4"/>
<evidence type="ECO:0000313" key="4">
    <source>
        <dbReference type="Proteomes" id="UP000217676"/>
    </source>
</evidence>
<feature type="compositionally biased region" description="Gly residues" evidence="1">
    <location>
        <begin position="842"/>
        <end position="860"/>
    </location>
</feature>
<feature type="region of interest" description="Disordered" evidence="1">
    <location>
        <begin position="580"/>
        <end position="710"/>
    </location>
</feature>
<feature type="compositionally biased region" description="Gly residues" evidence="1">
    <location>
        <begin position="468"/>
        <end position="488"/>
    </location>
</feature>
<organism evidence="3 4">
    <name type="scientific">Streptomyces laurentii</name>
    <dbReference type="NCBI Taxonomy" id="39478"/>
    <lineage>
        <taxon>Bacteria</taxon>
        <taxon>Bacillati</taxon>
        <taxon>Actinomycetota</taxon>
        <taxon>Actinomycetes</taxon>
        <taxon>Kitasatosporales</taxon>
        <taxon>Streptomycetaceae</taxon>
        <taxon>Streptomyces</taxon>
    </lineage>
</organism>
<evidence type="ECO:0000259" key="2">
    <source>
        <dbReference type="Pfam" id="PF07202"/>
    </source>
</evidence>
<dbReference type="NCBIfam" id="NF038047">
    <property type="entry name" value="not_Tcp10"/>
    <property type="match status" value="1"/>
</dbReference>
<feature type="compositionally biased region" description="Polar residues" evidence="1">
    <location>
        <begin position="751"/>
        <end position="775"/>
    </location>
</feature>
<feature type="region of interest" description="Disordered" evidence="1">
    <location>
        <begin position="751"/>
        <end position="860"/>
    </location>
</feature>
<feature type="compositionally biased region" description="Polar residues" evidence="1">
    <location>
        <begin position="514"/>
        <end position="542"/>
    </location>
</feature>
<dbReference type="InterPro" id="IPR009852">
    <property type="entry name" value="CENPJ_C_dom"/>
</dbReference>
<feature type="region of interest" description="Disordered" evidence="1">
    <location>
        <begin position="959"/>
        <end position="1018"/>
    </location>
</feature>
<name>A0A169PFU4_STRLU</name>
<dbReference type="InterPro" id="IPR047002">
    <property type="entry name" value="Tcp10_C_sf"/>
</dbReference>
<feature type="region of interest" description="Disordered" evidence="1">
    <location>
        <begin position="434"/>
        <end position="562"/>
    </location>
</feature>
<dbReference type="RefSeq" id="WP_359873021.1">
    <property type="nucleotide sequence ID" value="NZ_JBEYHT010000004.1"/>
</dbReference>
<keyword evidence="4" id="KW-1185">Reference proteome</keyword>